<accession>A0A1E3PK78</accession>
<dbReference type="AlphaFoldDB" id="A0A1E3PK78"/>
<proteinExistence type="inferred from homology"/>
<protein>
    <recommendedName>
        <fullName evidence="6">Transcription initiation factor TFIID subunit 13</fullName>
    </recommendedName>
</protein>
<dbReference type="CDD" id="cd07978">
    <property type="entry name" value="HFD_TAF13"/>
    <property type="match status" value="1"/>
</dbReference>
<gene>
    <name evidence="8" type="ORF">NADFUDRAFT_51106</name>
</gene>
<keyword evidence="2" id="KW-0805">Transcription regulation</keyword>
<evidence type="ECO:0000256" key="2">
    <source>
        <dbReference type="ARBA" id="ARBA00023015"/>
    </source>
</evidence>
<feature type="compositionally biased region" description="Basic and acidic residues" evidence="7">
    <location>
        <begin position="114"/>
        <end position="134"/>
    </location>
</feature>
<evidence type="ECO:0000313" key="9">
    <source>
        <dbReference type="Proteomes" id="UP000095009"/>
    </source>
</evidence>
<evidence type="ECO:0000256" key="5">
    <source>
        <dbReference type="ARBA" id="ARBA00038392"/>
    </source>
</evidence>
<keyword evidence="9" id="KW-1185">Reference proteome</keyword>
<reference evidence="8 9" key="1">
    <citation type="journal article" date="2016" name="Proc. Natl. Acad. Sci. U.S.A.">
        <title>Comparative genomics of biotechnologically important yeasts.</title>
        <authorList>
            <person name="Riley R."/>
            <person name="Haridas S."/>
            <person name="Wolfe K.H."/>
            <person name="Lopes M.R."/>
            <person name="Hittinger C.T."/>
            <person name="Goeker M."/>
            <person name="Salamov A.A."/>
            <person name="Wisecaver J.H."/>
            <person name="Long T.M."/>
            <person name="Calvey C.H."/>
            <person name="Aerts A.L."/>
            <person name="Barry K.W."/>
            <person name="Choi C."/>
            <person name="Clum A."/>
            <person name="Coughlan A.Y."/>
            <person name="Deshpande S."/>
            <person name="Douglass A.P."/>
            <person name="Hanson S.J."/>
            <person name="Klenk H.-P."/>
            <person name="LaButti K.M."/>
            <person name="Lapidus A."/>
            <person name="Lindquist E.A."/>
            <person name="Lipzen A.M."/>
            <person name="Meier-Kolthoff J.P."/>
            <person name="Ohm R.A."/>
            <person name="Otillar R.P."/>
            <person name="Pangilinan J.L."/>
            <person name="Peng Y."/>
            <person name="Rokas A."/>
            <person name="Rosa C.A."/>
            <person name="Scheuner C."/>
            <person name="Sibirny A.A."/>
            <person name="Slot J.C."/>
            <person name="Stielow J.B."/>
            <person name="Sun H."/>
            <person name="Kurtzman C.P."/>
            <person name="Blackwell M."/>
            <person name="Grigoriev I.V."/>
            <person name="Jeffries T.W."/>
        </authorList>
    </citation>
    <scope>NUCLEOTIDE SEQUENCE [LARGE SCALE GENOMIC DNA]</scope>
    <source>
        <strain evidence="8 9">DSM 6958</strain>
    </source>
</reference>
<dbReference type="EMBL" id="KV454409">
    <property type="protein sequence ID" value="ODQ65829.1"/>
    <property type="molecule type" value="Genomic_DNA"/>
</dbReference>
<dbReference type="InterPro" id="IPR009072">
    <property type="entry name" value="Histone-fold"/>
</dbReference>
<dbReference type="PANTHER" id="PTHR11380">
    <property type="entry name" value="TRANSCRIPTION INITIATION FACTOR TFIID/SUPT3-RELATED"/>
    <property type="match status" value="1"/>
</dbReference>
<dbReference type="OrthoDB" id="10266074at2759"/>
<evidence type="ECO:0000313" key="8">
    <source>
        <dbReference type="EMBL" id="ODQ65829.1"/>
    </source>
</evidence>
<evidence type="ECO:0000256" key="4">
    <source>
        <dbReference type="ARBA" id="ARBA00023242"/>
    </source>
</evidence>
<dbReference type="InterPro" id="IPR003195">
    <property type="entry name" value="TFIID_TAF13"/>
</dbReference>
<dbReference type="GO" id="GO:0005669">
    <property type="term" value="C:transcription factor TFIID complex"/>
    <property type="evidence" value="ECO:0007669"/>
    <property type="project" value="EnsemblFungi"/>
</dbReference>
<comment type="subcellular location">
    <subcellularLocation>
        <location evidence="1">Nucleus</location>
    </subcellularLocation>
</comment>
<evidence type="ECO:0000256" key="6">
    <source>
        <dbReference type="ARBA" id="ARBA00040136"/>
    </source>
</evidence>
<feature type="region of interest" description="Disordered" evidence="7">
    <location>
        <begin position="101"/>
        <end position="134"/>
    </location>
</feature>
<evidence type="ECO:0000256" key="3">
    <source>
        <dbReference type="ARBA" id="ARBA00023163"/>
    </source>
</evidence>
<dbReference type="GO" id="GO:0046982">
    <property type="term" value="F:protein heterodimerization activity"/>
    <property type="evidence" value="ECO:0007669"/>
    <property type="project" value="InterPro"/>
</dbReference>
<dbReference type="Pfam" id="PF02269">
    <property type="entry name" value="TFIID-18kDa"/>
    <property type="match status" value="1"/>
</dbReference>
<comment type="similarity">
    <text evidence="5">Belongs to the TAF13 family.</text>
</comment>
<evidence type="ECO:0000256" key="1">
    <source>
        <dbReference type="ARBA" id="ARBA00004123"/>
    </source>
</evidence>
<dbReference type="SUPFAM" id="SSF47113">
    <property type="entry name" value="Histone-fold"/>
    <property type="match status" value="1"/>
</dbReference>
<keyword evidence="3" id="KW-0804">Transcription</keyword>
<dbReference type="STRING" id="857566.A0A1E3PK78"/>
<sequence>MDHTRKRKRSNLFTNDLKTLLYAFGDVANPYAETVSTLEDILMEYIIDMCHEAARIAKTANRQKIKVDDFKFVLRNDPKKLGRIEELLSLQKEIAEARKTFDNSEGKNLSKAYNESDKDKSEKGEKGVKKEKKV</sequence>
<evidence type="ECO:0000256" key="7">
    <source>
        <dbReference type="SAM" id="MobiDB-lite"/>
    </source>
</evidence>
<dbReference type="Proteomes" id="UP000095009">
    <property type="component" value="Unassembled WGS sequence"/>
</dbReference>
<dbReference type="GO" id="GO:0045944">
    <property type="term" value="P:positive regulation of transcription by RNA polymerase II"/>
    <property type="evidence" value="ECO:0007669"/>
    <property type="project" value="EnsemblFungi"/>
</dbReference>
<keyword evidence="4" id="KW-0539">Nucleus</keyword>
<name>A0A1E3PK78_9ASCO</name>
<dbReference type="GO" id="GO:0051123">
    <property type="term" value="P:RNA polymerase II preinitiation complex assembly"/>
    <property type="evidence" value="ECO:0007669"/>
    <property type="project" value="EnsemblFungi"/>
</dbReference>
<organism evidence="8 9">
    <name type="scientific">Nadsonia fulvescens var. elongata DSM 6958</name>
    <dbReference type="NCBI Taxonomy" id="857566"/>
    <lineage>
        <taxon>Eukaryota</taxon>
        <taxon>Fungi</taxon>
        <taxon>Dikarya</taxon>
        <taxon>Ascomycota</taxon>
        <taxon>Saccharomycotina</taxon>
        <taxon>Dipodascomycetes</taxon>
        <taxon>Dipodascales</taxon>
        <taxon>Dipodascales incertae sedis</taxon>
        <taxon>Nadsonia</taxon>
    </lineage>
</organism>
<dbReference type="Gene3D" id="1.10.20.10">
    <property type="entry name" value="Histone, subunit A"/>
    <property type="match status" value="1"/>
</dbReference>
<dbReference type="PANTHER" id="PTHR11380:SF5">
    <property type="entry name" value="TRANSCRIPTION INITIATION FACTOR TFIID SUBUNIT 13"/>
    <property type="match status" value="1"/>
</dbReference>